<name>A0AAV0L3D0_9ROSI</name>
<evidence type="ECO:0000256" key="1">
    <source>
        <dbReference type="ARBA" id="ARBA00004167"/>
    </source>
</evidence>
<dbReference type="InterPro" id="IPR036396">
    <property type="entry name" value="Cyt_P450_sf"/>
</dbReference>
<keyword evidence="4" id="KW-0479">Metal-binding</keyword>
<dbReference type="PRINTS" id="PR00463">
    <property type="entry name" value="EP450I"/>
</dbReference>
<dbReference type="PANTHER" id="PTHR47947">
    <property type="entry name" value="CYTOCHROME P450 82C3-RELATED"/>
    <property type="match status" value="1"/>
</dbReference>
<dbReference type="SUPFAM" id="SSF48264">
    <property type="entry name" value="Cytochrome P450"/>
    <property type="match status" value="1"/>
</dbReference>
<dbReference type="InterPro" id="IPR002401">
    <property type="entry name" value="Cyt_P450_E_grp-I"/>
</dbReference>
<organism evidence="10 11">
    <name type="scientific">Linum tenue</name>
    <dbReference type="NCBI Taxonomy" id="586396"/>
    <lineage>
        <taxon>Eukaryota</taxon>
        <taxon>Viridiplantae</taxon>
        <taxon>Streptophyta</taxon>
        <taxon>Embryophyta</taxon>
        <taxon>Tracheophyta</taxon>
        <taxon>Spermatophyta</taxon>
        <taxon>Magnoliopsida</taxon>
        <taxon>eudicotyledons</taxon>
        <taxon>Gunneridae</taxon>
        <taxon>Pentapetalae</taxon>
        <taxon>rosids</taxon>
        <taxon>fabids</taxon>
        <taxon>Malpighiales</taxon>
        <taxon>Linaceae</taxon>
        <taxon>Linum</taxon>
    </lineage>
</organism>
<dbReference type="GO" id="GO:0016020">
    <property type="term" value="C:membrane"/>
    <property type="evidence" value="ECO:0007669"/>
    <property type="project" value="UniProtKB-SubCell"/>
</dbReference>
<keyword evidence="6" id="KW-0560">Oxidoreductase</keyword>
<keyword evidence="11" id="KW-1185">Reference proteome</keyword>
<evidence type="ECO:0000256" key="5">
    <source>
        <dbReference type="ARBA" id="ARBA00022989"/>
    </source>
</evidence>
<dbReference type="PANTHER" id="PTHR47947:SF1">
    <property type="entry name" value="CYTOCHROME P450 82E3"/>
    <property type="match status" value="1"/>
</dbReference>
<comment type="subcellular location">
    <subcellularLocation>
        <location evidence="1">Membrane</location>
        <topology evidence="1">Single-pass membrane protein</topology>
    </subcellularLocation>
</comment>
<reference evidence="10" key="1">
    <citation type="submission" date="2022-08" db="EMBL/GenBank/DDBJ databases">
        <authorList>
            <person name="Gutierrez-Valencia J."/>
        </authorList>
    </citation>
    <scope>NUCLEOTIDE SEQUENCE</scope>
</reference>
<dbReference type="Gene3D" id="1.10.630.10">
    <property type="entry name" value="Cytochrome P450"/>
    <property type="match status" value="1"/>
</dbReference>
<accession>A0AAV0L3D0</accession>
<dbReference type="GO" id="GO:0020037">
    <property type="term" value="F:heme binding"/>
    <property type="evidence" value="ECO:0007669"/>
    <property type="project" value="InterPro"/>
</dbReference>
<evidence type="ECO:0000313" key="11">
    <source>
        <dbReference type="Proteomes" id="UP001154282"/>
    </source>
</evidence>
<gene>
    <name evidence="10" type="ORF">LITE_LOCUS21920</name>
</gene>
<keyword evidence="9" id="KW-0472">Membrane</keyword>
<dbReference type="EMBL" id="CAMGYJ010000006">
    <property type="protein sequence ID" value="CAI0428948.1"/>
    <property type="molecule type" value="Genomic_DNA"/>
</dbReference>
<evidence type="ECO:0000256" key="2">
    <source>
        <dbReference type="ARBA" id="ARBA00022617"/>
    </source>
</evidence>
<keyword evidence="2" id="KW-0349">Heme</keyword>
<evidence type="ECO:0000313" key="10">
    <source>
        <dbReference type="EMBL" id="CAI0428948.1"/>
    </source>
</evidence>
<dbReference type="GO" id="GO:0005506">
    <property type="term" value="F:iron ion binding"/>
    <property type="evidence" value="ECO:0007669"/>
    <property type="project" value="InterPro"/>
</dbReference>
<dbReference type="Pfam" id="PF00067">
    <property type="entry name" value="p450"/>
    <property type="match status" value="1"/>
</dbReference>
<keyword evidence="8" id="KW-0503">Monooxygenase</keyword>
<keyword evidence="5" id="KW-1133">Transmembrane helix</keyword>
<dbReference type="InterPro" id="IPR001128">
    <property type="entry name" value="Cyt_P450"/>
</dbReference>
<comment type="caution">
    <text evidence="10">The sequence shown here is derived from an EMBL/GenBank/DDBJ whole genome shotgun (WGS) entry which is preliminary data.</text>
</comment>
<dbReference type="GO" id="GO:0004497">
    <property type="term" value="F:monooxygenase activity"/>
    <property type="evidence" value="ECO:0007669"/>
    <property type="project" value="UniProtKB-KW"/>
</dbReference>
<evidence type="ECO:0000256" key="7">
    <source>
        <dbReference type="ARBA" id="ARBA00023004"/>
    </source>
</evidence>
<evidence type="ECO:0000256" key="9">
    <source>
        <dbReference type="ARBA" id="ARBA00023136"/>
    </source>
</evidence>
<keyword evidence="7" id="KW-0408">Iron</keyword>
<dbReference type="AlphaFoldDB" id="A0AAV0L3D0"/>
<evidence type="ECO:0008006" key="12">
    <source>
        <dbReference type="Google" id="ProtNLM"/>
    </source>
</evidence>
<sequence>MLTMGSKPAVAPVLAAMEEKYGHVLTVWLGMQRVLVVSDPKVVKECFTTHDRALSSRPRTSPAKFLLFDYVGFGVSPYGAYWRSIQNLAVTHLVSSNDI</sequence>
<keyword evidence="3" id="KW-0812">Transmembrane</keyword>
<dbReference type="GO" id="GO:0016705">
    <property type="term" value="F:oxidoreductase activity, acting on paired donors, with incorporation or reduction of molecular oxygen"/>
    <property type="evidence" value="ECO:0007669"/>
    <property type="project" value="InterPro"/>
</dbReference>
<dbReference type="Proteomes" id="UP001154282">
    <property type="component" value="Unassembled WGS sequence"/>
</dbReference>
<protein>
    <recommendedName>
        <fullName evidence="12">Cytochrome P450</fullName>
    </recommendedName>
</protein>
<proteinExistence type="predicted"/>
<evidence type="ECO:0000256" key="6">
    <source>
        <dbReference type="ARBA" id="ARBA00023002"/>
    </source>
</evidence>
<evidence type="ECO:0000256" key="8">
    <source>
        <dbReference type="ARBA" id="ARBA00023033"/>
    </source>
</evidence>
<evidence type="ECO:0000256" key="4">
    <source>
        <dbReference type="ARBA" id="ARBA00022723"/>
    </source>
</evidence>
<evidence type="ECO:0000256" key="3">
    <source>
        <dbReference type="ARBA" id="ARBA00022692"/>
    </source>
</evidence>
<dbReference type="InterPro" id="IPR050651">
    <property type="entry name" value="Plant_Cytochrome_P450_Monoox"/>
</dbReference>